<gene>
    <name evidence="1" type="ORF">EYF80_027067</name>
</gene>
<comment type="caution">
    <text evidence="1">The sequence shown here is derived from an EMBL/GenBank/DDBJ whole genome shotgun (WGS) entry which is preliminary data.</text>
</comment>
<reference evidence="1 2" key="1">
    <citation type="submission" date="2019-03" db="EMBL/GenBank/DDBJ databases">
        <title>First draft genome of Liparis tanakae, snailfish: a comprehensive survey of snailfish specific genes.</title>
        <authorList>
            <person name="Kim W."/>
            <person name="Song I."/>
            <person name="Jeong J.-H."/>
            <person name="Kim D."/>
            <person name="Kim S."/>
            <person name="Ryu S."/>
            <person name="Song J.Y."/>
            <person name="Lee S.K."/>
        </authorList>
    </citation>
    <scope>NUCLEOTIDE SEQUENCE [LARGE SCALE GENOMIC DNA]</scope>
    <source>
        <tissue evidence="1">Muscle</tissue>
    </source>
</reference>
<protein>
    <submittedName>
        <fullName evidence="1">Uncharacterized protein</fullName>
    </submittedName>
</protein>
<sequence>MAGMCWDVDLPLLGTVGWRELVVEHAELVLDSALLPDAALDGAAAAVEQVVLAAVTYLALQLQELLETIALRLVVVLVLFVLQPRGAGVCSPYEGAEWSRLHSHHSLITHFQQQQQATVFGQNALMNLGSDPTGGSELQHSAILTQNS</sequence>
<dbReference type="AlphaFoldDB" id="A0A4Z2HBS5"/>
<dbReference type="EMBL" id="SRLO01000287">
    <property type="protein sequence ID" value="TNN62725.1"/>
    <property type="molecule type" value="Genomic_DNA"/>
</dbReference>
<proteinExistence type="predicted"/>
<name>A0A4Z2HBS5_9TELE</name>
<dbReference type="Proteomes" id="UP000314294">
    <property type="component" value="Unassembled WGS sequence"/>
</dbReference>
<evidence type="ECO:0000313" key="1">
    <source>
        <dbReference type="EMBL" id="TNN62725.1"/>
    </source>
</evidence>
<keyword evidence="2" id="KW-1185">Reference proteome</keyword>
<evidence type="ECO:0000313" key="2">
    <source>
        <dbReference type="Proteomes" id="UP000314294"/>
    </source>
</evidence>
<organism evidence="1 2">
    <name type="scientific">Liparis tanakae</name>
    <name type="common">Tanaka's snailfish</name>
    <dbReference type="NCBI Taxonomy" id="230148"/>
    <lineage>
        <taxon>Eukaryota</taxon>
        <taxon>Metazoa</taxon>
        <taxon>Chordata</taxon>
        <taxon>Craniata</taxon>
        <taxon>Vertebrata</taxon>
        <taxon>Euteleostomi</taxon>
        <taxon>Actinopterygii</taxon>
        <taxon>Neopterygii</taxon>
        <taxon>Teleostei</taxon>
        <taxon>Neoteleostei</taxon>
        <taxon>Acanthomorphata</taxon>
        <taxon>Eupercaria</taxon>
        <taxon>Perciformes</taxon>
        <taxon>Cottioidei</taxon>
        <taxon>Cottales</taxon>
        <taxon>Liparidae</taxon>
        <taxon>Liparis</taxon>
    </lineage>
</organism>
<accession>A0A4Z2HBS5</accession>